<keyword evidence="3" id="KW-1185">Reference proteome</keyword>
<comment type="caution">
    <text evidence="2">The sequence shown here is derived from an EMBL/GenBank/DDBJ whole genome shotgun (WGS) entry which is preliminary data.</text>
</comment>
<evidence type="ECO:0000313" key="2">
    <source>
        <dbReference type="EMBL" id="KAK3240242.1"/>
    </source>
</evidence>
<dbReference type="Gene3D" id="2.20.110.10">
    <property type="entry name" value="Histone H3 K4-specific methyltransferase SET7/9 N-terminal domain"/>
    <property type="match status" value="2"/>
</dbReference>
<organism evidence="2 3">
    <name type="scientific">Cymbomonas tetramitiformis</name>
    <dbReference type="NCBI Taxonomy" id="36881"/>
    <lineage>
        <taxon>Eukaryota</taxon>
        <taxon>Viridiplantae</taxon>
        <taxon>Chlorophyta</taxon>
        <taxon>Pyramimonadophyceae</taxon>
        <taxon>Pyramimonadales</taxon>
        <taxon>Pyramimonadaceae</taxon>
        <taxon>Cymbomonas</taxon>
    </lineage>
</organism>
<dbReference type="PANTHER" id="PTHR43215">
    <property type="entry name" value="RADIAL SPOKE HEAD 1 HOMOLOG"/>
    <property type="match status" value="1"/>
</dbReference>
<reference evidence="2 3" key="1">
    <citation type="journal article" date="2015" name="Genome Biol. Evol.">
        <title>Comparative Genomics of a Bacterivorous Green Alga Reveals Evolutionary Causalities and Consequences of Phago-Mixotrophic Mode of Nutrition.</title>
        <authorList>
            <person name="Burns J.A."/>
            <person name="Paasch A."/>
            <person name="Narechania A."/>
            <person name="Kim E."/>
        </authorList>
    </citation>
    <scope>NUCLEOTIDE SEQUENCE [LARGE SCALE GENOMIC DNA]</scope>
    <source>
        <strain evidence="2 3">PLY_AMNH</strain>
    </source>
</reference>
<evidence type="ECO:0000313" key="3">
    <source>
        <dbReference type="Proteomes" id="UP001190700"/>
    </source>
</evidence>
<dbReference type="InterPro" id="IPR003409">
    <property type="entry name" value="MORN"/>
</dbReference>
<accession>A0AAE0BPC5</accession>
<gene>
    <name evidence="2" type="ORF">CYMTET_49908</name>
</gene>
<dbReference type="PANTHER" id="PTHR43215:SF14">
    <property type="entry name" value="RADIAL SPOKE HEAD 1 HOMOLOG"/>
    <property type="match status" value="1"/>
</dbReference>
<keyword evidence="1" id="KW-0677">Repeat</keyword>
<dbReference type="EMBL" id="LGRX02033703">
    <property type="protein sequence ID" value="KAK3240242.1"/>
    <property type="molecule type" value="Genomic_DNA"/>
</dbReference>
<evidence type="ECO:0000256" key="1">
    <source>
        <dbReference type="ARBA" id="ARBA00022737"/>
    </source>
</evidence>
<dbReference type="SUPFAM" id="SSF82185">
    <property type="entry name" value="Histone H3 K4-specific methyltransferase SET7/9 N-terminal domain"/>
    <property type="match status" value="1"/>
</dbReference>
<protein>
    <submittedName>
        <fullName evidence="2">Uncharacterized protein</fullName>
    </submittedName>
</protein>
<sequence>MADEDEDPPPPITWKKVISEAEMEEQGLDEAPDAAINEEGIPIGEGVMTYPVNNDTFTGAVEVGKRTGKGKYVFGPESANGANYEGEYKENMKEGQGKFTYPDGSVYEGSWKADKRDGEGEYRYASGDVYRGAWKEDKKNGQGSYLFKESMSTFMGEFKDGKFIKGEWIMKDGSTFSGIYSKDIPKKGTYNFASTGNTIEGWFLKTGFFKERNSSIPC</sequence>
<dbReference type="SMART" id="SM00698">
    <property type="entry name" value="MORN"/>
    <property type="match status" value="3"/>
</dbReference>
<dbReference type="Proteomes" id="UP001190700">
    <property type="component" value="Unassembled WGS sequence"/>
</dbReference>
<name>A0AAE0BPC5_9CHLO</name>
<dbReference type="GO" id="GO:0016020">
    <property type="term" value="C:membrane"/>
    <property type="evidence" value="ECO:0007669"/>
    <property type="project" value="UniProtKB-ARBA"/>
</dbReference>
<dbReference type="AlphaFoldDB" id="A0AAE0BPC5"/>
<dbReference type="Pfam" id="PF02493">
    <property type="entry name" value="MORN"/>
    <property type="match status" value="4"/>
</dbReference>
<proteinExistence type="predicted"/>